<dbReference type="AlphaFoldDB" id="A0A919TUP2"/>
<dbReference type="InterPro" id="IPR011989">
    <property type="entry name" value="ARM-like"/>
</dbReference>
<dbReference type="EMBL" id="BOMY01000030">
    <property type="protein sequence ID" value="GIF21560.1"/>
    <property type="molecule type" value="Genomic_DNA"/>
</dbReference>
<proteinExistence type="predicted"/>
<dbReference type="Proteomes" id="UP000623608">
    <property type="component" value="Unassembled WGS sequence"/>
</dbReference>
<evidence type="ECO:0000313" key="2">
    <source>
        <dbReference type="Proteomes" id="UP000623608"/>
    </source>
</evidence>
<comment type="caution">
    <text evidence="1">The sequence shown here is derived from an EMBL/GenBank/DDBJ whole genome shotgun (WGS) entry which is preliminary data.</text>
</comment>
<reference evidence="1" key="1">
    <citation type="submission" date="2021-01" db="EMBL/GenBank/DDBJ databases">
        <title>Whole genome shotgun sequence of Actinoplanes tereljensis NBRC 105297.</title>
        <authorList>
            <person name="Komaki H."/>
            <person name="Tamura T."/>
        </authorList>
    </citation>
    <scope>NUCLEOTIDE SEQUENCE</scope>
    <source>
        <strain evidence="1">NBRC 105297</strain>
    </source>
</reference>
<gene>
    <name evidence="1" type="ORF">Ate02nite_42900</name>
</gene>
<name>A0A919TUP2_9ACTN</name>
<organism evidence="1 2">
    <name type="scientific">Paractinoplanes tereljensis</name>
    <dbReference type="NCBI Taxonomy" id="571912"/>
    <lineage>
        <taxon>Bacteria</taxon>
        <taxon>Bacillati</taxon>
        <taxon>Actinomycetota</taxon>
        <taxon>Actinomycetes</taxon>
        <taxon>Micromonosporales</taxon>
        <taxon>Micromonosporaceae</taxon>
        <taxon>Paractinoplanes</taxon>
    </lineage>
</organism>
<keyword evidence="2" id="KW-1185">Reference proteome</keyword>
<accession>A0A919TUP2</accession>
<sequence length="484" mass="53405">MSQAWLCGLLRNPAVSEALLLELLERHPVAMARELWRRDELPVVVQETMWRHPASGVRAAVAGHRSVEPRIREALVDDPEQWVAIAAGGRRDQRSIGADAVRRLLVRIFDGTFDEIRGPRDDVLFDLLSAEDGVLRIATGHPDVRVRRWAARFAMVDSPLLGDSDPEVRAVAEATVAERLRLRQPGELPDRICHGTWWVLQQPMSAELIDLVVARDVPEELGYAARQRGFPADLAATLLEHPHAEVRAGVAQRKDLTDEQLRRLVADPAVEVRTAVSVHPGLTEEQRDRLDVDLTLDVLTPWHGEVSAGWARSVNPLLRRRAAGGPPLPDDLVAVLAEDPEPGVRLMTALRQPAAPPALLLRSFLDLDGDFRRLVSHYLVAWDRLRELPRFPGGGLARFADHADPAVRKLVALDPDAEPELIAGLLADRDPGVRKVMAACPRLAAERIVALLDDPELGEDAAANPALDLGDLLGRLQEEADQRS</sequence>
<evidence type="ECO:0008006" key="3">
    <source>
        <dbReference type="Google" id="ProtNLM"/>
    </source>
</evidence>
<evidence type="ECO:0000313" key="1">
    <source>
        <dbReference type="EMBL" id="GIF21560.1"/>
    </source>
</evidence>
<protein>
    <recommendedName>
        <fullName evidence="3">Leucine rich repeat (LRR) protein</fullName>
    </recommendedName>
</protein>
<dbReference type="Gene3D" id="1.25.10.10">
    <property type="entry name" value="Leucine-rich Repeat Variant"/>
    <property type="match status" value="2"/>
</dbReference>